<dbReference type="InParanoid" id="A0A3Q7HEG8"/>
<protein>
    <recommendedName>
        <fullName evidence="3">Retrotransposon Copia-like N-terminal domain-containing protein</fullName>
    </recommendedName>
</protein>
<dbReference type="PaxDb" id="4081-Solyc05g050070.1.1"/>
<sequence length="357" mass="40502">MASSSSANNLRLKLSGGSKNKVSLPPLNFTLTQDNYLLWETTIRSSLEVFNWEKYLYSTQMPTRMVVSPKIDSSTNKTHVPNPEYETWKSHDRVIILWIKTTIDRSILGHIIQSRTAAEAWTILHHIFQTQSLDRVMTLRLQLQTMTKGSLSIMEYVQRKRTISNNLVMALQPVTNYELVTYIMYGLDPSYGSFRTAINLRTPPVTCEKLFVLLLEEEQKFSDESPHVTLSANIANRQSFQYRLSYDSIPIMNQLQQRNPKCNDNKRPSNCPLCQICEKIGHVAKNCYNRYNYQYPPTNTPLPQANVSTSSSAFLDPSWCLDSGATNHVIADVGNLSIASNYSRNDSLAVGNGSNSQ</sequence>
<dbReference type="OMA" id="MHIRTTH"/>
<evidence type="ECO:0008006" key="3">
    <source>
        <dbReference type="Google" id="ProtNLM"/>
    </source>
</evidence>
<evidence type="ECO:0000313" key="1">
    <source>
        <dbReference type="EnsemblPlants" id="Solyc05g050070.1.1.1"/>
    </source>
</evidence>
<reference evidence="1" key="2">
    <citation type="submission" date="2019-01" db="UniProtKB">
        <authorList>
            <consortium name="EnsemblPlants"/>
        </authorList>
    </citation>
    <scope>IDENTIFICATION</scope>
    <source>
        <strain evidence="1">cv. Heinz 1706</strain>
    </source>
</reference>
<name>A0A3Q7HEG8_SOLLC</name>
<accession>A0A3Q7HEG8</accession>
<dbReference type="EnsemblPlants" id="Solyc05g050070.1.1">
    <property type="protein sequence ID" value="Solyc05g050070.1.1.1"/>
    <property type="gene ID" value="Solyc05g050070.1"/>
</dbReference>
<keyword evidence="2" id="KW-1185">Reference proteome</keyword>
<dbReference type="Gramene" id="Solyc05g050070.1.1">
    <property type="protein sequence ID" value="Solyc05g050070.1.1.1"/>
    <property type="gene ID" value="Solyc05g050070.1"/>
</dbReference>
<dbReference type="PANTHER" id="PTHR47481">
    <property type="match status" value="1"/>
</dbReference>
<dbReference type="Proteomes" id="UP000004994">
    <property type="component" value="Chromosome 5"/>
</dbReference>
<reference evidence="1" key="1">
    <citation type="journal article" date="2012" name="Nature">
        <title>The tomato genome sequence provides insights into fleshy fruit evolution.</title>
        <authorList>
            <consortium name="Tomato Genome Consortium"/>
        </authorList>
    </citation>
    <scope>NUCLEOTIDE SEQUENCE [LARGE SCALE GENOMIC DNA]</scope>
    <source>
        <strain evidence="1">cv. Heinz 1706</strain>
    </source>
</reference>
<evidence type="ECO:0000313" key="2">
    <source>
        <dbReference type="Proteomes" id="UP000004994"/>
    </source>
</evidence>
<proteinExistence type="predicted"/>
<dbReference type="Pfam" id="PF14223">
    <property type="entry name" value="Retrotran_gag_2"/>
    <property type="match status" value="1"/>
</dbReference>
<dbReference type="AlphaFoldDB" id="A0A3Q7HEG8"/>
<organism evidence="1">
    <name type="scientific">Solanum lycopersicum</name>
    <name type="common">Tomato</name>
    <name type="synonym">Lycopersicon esculentum</name>
    <dbReference type="NCBI Taxonomy" id="4081"/>
    <lineage>
        <taxon>Eukaryota</taxon>
        <taxon>Viridiplantae</taxon>
        <taxon>Streptophyta</taxon>
        <taxon>Embryophyta</taxon>
        <taxon>Tracheophyta</taxon>
        <taxon>Spermatophyta</taxon>
        <taxon>Magnoliopsida</taxon>
        <taxon>eudicotyledons</taxon>
        <taxon>Gunneridae</taxon>
        <taxon>Pentapetalae</taxon>
        <taxon>asterids</taxon>
        <taxon>lamiids</taxon>
        <taxon>Solanales</taxon>
        <taxon>Solanaceae</taxon>
        <taxon>Solanoideae</taxon>
        <taxon>Solaneae</taxon>
        <taxon>Solanum</taxon>
        <taxon>Solanum subgen. Lycopersicon</taxon>
    </lineage>
</organism>
<dbReference type="PANTHER" id="PTHR47481:SF28">
    <property type="entry name" value="RETROTRANSPOSON COPIA-LIKE N-TERMINAL DOMAIN-CONTAINING PROTEIN"/>
    <property type="match status" value="1"/>
</dbReference>